<dbReference type="InterPro" id="IPR011993">
    <property type="entry name" value="PH-like_dom_sf"/>
</dbReference>
<evidence type="ECO:0000313" key="1">
    <source>
        <dbReference type="EMBL" id="CAF3849368.1"/>
    </source>
</evidence>
<accession>A0A819EE53</accession>
<dbReference type="Gene3D" id="2.30.29.30">
    <property type="entry name" value="Pleckstrin-homology domain (PH domain)/Phosphotyrosine-binding domain (PTB)"/>
    <property type="match status" value="1"/>
</dbReference>
<gene>
    <name evidence="1" type="ORF">FNK824_LOCUS17840</name>
</gene>
<proteinExistence type="predicted"/>
<feature type="non-terminal residue" evidence="1">
    <location>
        <position position="97"/>
    </location>
</feature>
<protein>
    <submittedName>
        <fullName evidence="1">Uncharacterized protein</fullName>
    </submittedName>
</protein>
<dbReference type="Proteomes" id="UP000663874">
    <property type="component" value="Unassembled WGS sequence"/>
</dbReference>
<dbReference type="EMBL" id="CAJOBE010002893">
    <property type="protein sequence ID" value="CAF3849368.1"/>
    <property type="molecule type" value="Genomic_DNA"/>
</dbReference>
<evidence type="ECO:0000313" key="2">
    <source>
        <dbReference type="Proteomes" id="UP000663874"/>
    </source>
</evidence>
<comment type="caution">
    <text evidence="1">The sequence shown here is derived from an EMBL/GenBank/DDBJ whole genome shotgun (WGS) entry which is preliminary data.</text>
</comment>
<organism evidence="1 2">
    <name type="scientific">Rotaria sordida</name>
    <dbReference type="NCBI Taxonomy" id="392033"/>
    <lineage>
        <taxon>Eukaryota</taxon>
        <taxon>Metazoa</taxon>
        <taxon>Spiralia</taxon>
        <taxon>Gnathifera</taxon>
        <taxon>Rotifera</taxon>
        <taxon>Eurotatoria</taxon>
        <taxon>Bdelloidea</taxon>
        <taxon>Philodinida</taxon>
        <taxon>Philodinidae</taxon>
        <taxon>Rotaria</taxon>
    </lineage>
</organism>
<name>A0A819EE53_9BILA</name>
<dbReference type="AlphaFoldDB" id="A0A819EE53"/>
<reference evidence="1" key="1">
    <citation type="submission" date="2021-02" db="EMBL/GenBank/DDBJ databases">
        <authorList>
            <person name="Nowell W R."/>
        </authorList>
    </citation>
    <scope>NUCLEOTIDE SEQUENCE</scope>
</reference>
<sequence>MDNDPSNIASTQQIHIVNILKRRTTFIKYKPNGRTYSRIYYLVLSEDAIHYCGSKHKSKHEACVIKDINQIRPGFTTAVWRKCLEKKKVITGKATLA</sequence>